<feature type="non-terminal residue" evidence="2">
    <location>
        <position position="133"/>
    </location>
</feature>
<evidence type="ECO:0000313" key="2">
    <source>
        <dbReference type="EMBL" id="CAL4144293.1"/>
    </source>
</evidence>
<dbReference type="InterPro" id="IPR002557">
    <property type="entry name" value="Chitin-bd_dom"/>
</dbReference>
<dbReference type="Pfam" id="PF01607">
    <property type="entry name" value="CBM_14"/>
    <property type="match status" value="1"/>
</dbReference>
<sequence>MTTVLLIQASASPPRVARYRGAPLARSFHRSSNIQHGPSRSPIRSLPLGLVEFSQRLAGLSHRGNDPFCEAPDGLFWNQWHCEQFFLCANGNGCLMTCDAGTHFHPTLKVCVWPFQTSCQPRTDSYPSSWPPL</sequence>
<dbReference type="GO" id="GO:0005576">
    <property type="term" value="C:extracellular region"/>
    <property type="evidence" value="ECO:0007669"/>
    <property type="project" value="InterPro"/>
</dbReference>
<evidence type="ECO:0000259" key="1">
    <source>
        <dbReference type="PROSITE" id="PS50940"/>
    </source>
</evidence>
<dbReference type="SUPFAM" id="SSF57625">
    <property type="entry name" value="Invertebrate chitin-binding proteins"/>
    <property type="match status" value="1"/>
</dbReference>
<gene>
    <name evidence="2" type="ORF">MNOR_LOCUS29488</name>
</gene>
<accession>A0AAV2RYE8</accession>
<dbReference type="AlphaFoldDB" id="A0AAV2RYE8"/>
<dbReference type="EMBL" id="CAXKWB010034232">
    <property type="protein sequence ID" value="CAL4144293.1"/>
    <property type="molecule type" value="Genomic_DNA"/>
</dbReference>
<evidence type="ECO:0000313" key="3">
    <source>
        <dbReference type="Proteomes" id="UP001497623"/>
    </source>
</evidence>
<keyword evidence="3" id="KW-1185">Reference proteome</keyword>
<dbReference type="PROSITE" id="PS50940">
    <property type="entry name" value="CHIT_BIND_II"/>
    <property type="match status" value="1"/>
</dbReference>
<dbReference type="InterPro" id="IPR036508">
    <property type="entry name" value="Chitin-bd_dom_sf"/>
</dbReference>
<comment type="caution">
    <text evidence="2">The sequence shown here is derived from an EMBL/GenBank/DDBJ whole genome shotgun (WGS) entry which is preliminary data.</text>
</comment>
<dbReference type="Gene3D" id="2.170.140.10">
    <property type="entry name" value="Chitin binding domain"/>
    <property type="match status" value="1"/>
</dbReference>
<reference evidence="2 3" key="1">
    <citation type="submission" date="2024-05" db="EMBL/GenBank/DDBJ databases">
        <authorList>
            <person name="Wallberg A."/>
        </authorList>
    </citation>
    <scope>NUCLEOTIDE SEQUENCE [LARGE SCALE GENOMIC DNA]</scope>
</reference>
<dbReference type="SMART" id="SM00494">
    <property type="entry name" value="ChtBD2"/>
    <property type="match status" value="1"/>
</dbReference>
<feature type="domain" description="Chitin-binding type-2" evidence="1">
    <location>
        <begin position="66"/>
        <end position="121"/>
    </location>
</feature>
<organism evidence="2 3">
    <name type="scientific">Meganyctiphanes norvegica</name>
    <name type="common">Northern krill</name>
    <name type="synonym">Thysanopoda norvegica</name>
    <dbReference type="NCBI Taxonomy" id="48144"/>
    <lineage>
        <taxon>Eukaryota</taxon>
        <taxon>Metazoa</taxon>
        <taxon>Ecdysozoa</taxon>
        <taxon>Arthropoda</taxon>
        <taxon>Crustacea</taxon>
        <taxon>Multicrustacea</taxon>
        <taxon>Malacostraca</taxon>
        <taxon>Eumalacostraca</taxon>
        <taxon>Eucarida</taxon>
        <taxon>Euphausiacea</taxon>
        <taxon>Euphausiidae</taxon>
        <taxon>Meganyctiphanes</taxon>
    </lineage>
</organism>
<protein>
    <recommendedName>
        <fullName evidence="1">Chitin-binding type-2 domain-containing protein</fullName>
    </recommendedName>
</protein>
<dbReference type="GO" id="GO:0008061">
    <property type="term" value="F:chitin binding"/>
    <property type="evidence" value="ECO:0007669"/>
    <property type="project" value="InterPro"/>
</dbReference>
<name>A0AAV2RYE8_MEGNR</name>
<dbReference type="Proteomes" id="UP001497623">
    <property type="component" value="Unassembled WGS sequence"/>
</dbReference>
<proteinExistence type="predicted"/>